<dbReference type="PANTHER" id="PTHR22911:SF137">
    <property type="entry name" value="SOLUTE CARRIER FAMILY 35 MEMBER G2-RELATED"/>
    <property type="match status" value="1"/>
</dbReference>
<proteinExistence type="predicted"/>
<dbReference type="SUPFAM" id="SSF103481">
    <property type="entry name" value="Multidrug resistance efflux transporter EmrE"/>
    <property type="match status" value="1"/>
</dbReference>
<dbReference type="GO" id="GO:0016020">
    <property type="term" value="C:membrane"/>
    <property type="evidence" value="ECO:0007669"/>
    <property type="project" value="InterPro"/>
</dbReference>
<feature type="transmembrane region" description="Helical" evidence="1">
    <location>
        <begin position="6"/>
        <end position="23"/>
    </location>
</feature>
<feature type="transmembrane region" description="Helical" evidence="1">
    <location>
        <begin position="66"/>
        <end position="84"/>
    </location>
</feature>
<protein>
    <submittedName>
        <fullName evidence="3">EamA-like transporter family protein</fullName>
    </submittedName>
</protein>
<gene>
    <name evidence="3" type="ORF">GALL_188650</name>
</gene>
<evidence type="ECO:0000259" key="2">
    <source>
        <dbReference type="Pfam" id="PF00892"/>
    </source>
</evidence>
<keyword evidence="1" id="KW-0812">Transmembrane</keyword>
<feature type="transmembrane region" description="Helical" evidence="1">
    <location>
        <begin position="35"/>
        <end position="54"/>
    </location>
</feature>
<reference evidence="3" key="1">
    <citation type="submission" date="2016-10" db="EMBL/GenBank/DDBJ databases">
        <title>Sequence of Gallionella enrichment culture.</title>
        <authorList>
            <person name="Poehlein A."/>
            <person name="Muehling M."/>
            <person name="Daniel R."/>
        </authorList>
    </citation>
    <scope>NUCLEOTIDE SEQUENCE</scope>
</reference>
<name>A0A1J5RS60_9ZZZZ</name>
<evidence type="ECO:0000256" key="1">
    <source>
        <dbReference type="SAM" id="Phobius"/>
    </source>
</evidence>
<dbReference type="InterPro" id="IPR037185">
    <property type="entry name" value="EmrE-like"/>
</dbReference>
<comment type="caution">
    <text evidence="3">The sequence shown here is derived from an EMBL/GenBank/DDBJ whole genome shotgun (WGS) entry which is preliminary data.</text>
</comment>
<keyword evidence="1" id="KW-0472">Membrane</keyword>
<evidence type="ECO:0000313" key="3">
    <source>
        <dbReference type="EMBL" id="OIQ99128.1"/>
    </source>
</evidence>
<dbReference type="Gene3D" id="1.10.3730.20">
    <property type="match status" value="1"/>
</dbReference>
<sequence>MERWVIYAILSMCFAGFTAVIAKQGMMGISAELGLTVRTMFVCIFVLIFAALSVDPMEIKVLQKVNYIWLALSAIATAFSWVFYYKALKVGDVATVALIDKGSVVIAMLLAWFLLKEAITLRMLLGAGLIVFGLVVIAKK</sequence>
<organism evidence="3">
    <name type="scientific">mine drainage metagenome</name>
    <dbReference type="NCBI Taxonomy" id="410659"/>
    <lineage>
        <taxon>unclassified sequences</taxon>
        <taxon>metagenomes</taxon>
        <taxon>ecological metagenomes</taxon>
    </lineage>
</organism>
<accession>A0A1J5RS60</accession>
<feature type="transmembrane region" description="Helical" evidence="1">
    <location>
        <begin position="96"/>
        <end position="115"/>
    </location>
</feature>
<feature type="transmembrane region" description="Helical" evidence="1">
    <location>
        <begin position="121"/>
        <end position="138"/>
    </location>
</feature>
<dbReference type="InterPro" id="IPR000620">
    <property type="entry name" value="EamA_dom"/>
</dbReference>
<feature type="domain" description="EamA" evidence="2">
    <location>
        <begin position="3"/>
        <end position="137"/>
    </location>
</feature>
<dbReference type="EMBL" id="MLJW01000110">
    <property type="protein sequence ID" value="OIQ99128.1"/>
    <property type="molecule type" value="Genomic_DNA"/>
</dbReference>
<dbReference type="Pfam" id="PF00892">
    <property type="entry name" value="EamA"/>
    <property type="match status" value="1"/>
</dbReference>
<dbReference type="AlphaFoldDB" id="A0A1J5RS60"/>
<keyword evidence="1" id="KW-1133">Transmembrane helix</keyword>
<dbReference type="PANTHER" id="PTHR22911">
    <property type="entry name" value="ACYL-MALONYL CONDENSING ENZYME-RELATED"/>
    <property type="match status" value="1"/>
</dbReference>